<keyword evidence="2" id="KW-0472">Membrane</keyword>
<feature type="transmembrane region" description="Helical" evidence="2">
    <location>
        <begin position="330"/>
        <end position="348"/>
    </location>
</feature>
<evidence type="ECO:0000256" key="2">
    <source>
        <dbReference type="SAM" id="Phobius"/>
    </source>
</evidence>
<dbReference type="AlphaFoldDB" id="A0A8S1J2B8"/>
<feature type="region of interest" description="Disordered" evidence="1">
    <location>
        <begin position="555"/>
        <end position="580"/>
    </location>
</feature>
<dbReference type="InterPro" id="IPR022227">
    <property type="entry name" value="DUF3754"/>
</dbReference>
<dbReference type="Pfam" id="PF12576">
    <property type="entry name" value="DUF3754"/>
    <property type="match status" value="1"/>
</dbReference>
<organism evidence="3 4">
    <name type="scientific">Ostreobium quekettii</name>
    <dbReference type="NCBI Taxonomy" id="121088"/>
    <lineage>
        <taxon>Eukaryota</taxon>
        <taxon>Viridiplantae</taxon>
        <taxon>Chlorophyta</taxon>
        <taxon>core chlorophytes</taxon>
        <taxon>Ulvophyceae</taxon>
        <taxon>TCBD clade</taxon>
        <taxon>Bryopsidales</taxon>
        <taxon>Ostreobineae</taxon>
        <taxon>Ostreobiaceae</taxon>
        <taxon>Ostreobium</taxon>
    </lineage>
</organism>
<name>A0A8S1J2B8_9CHLO</name>
<gene>
    <name evidence="3" type="ORF">OSTQU699_LOCUS5679</name>
</gene>
<dbReference type="EMBL" id="CAJHUC010001223">
    <property type="protein sequence ID" value="CAD7700320.1"/>
    <property type="molecule type" value="Genomic_DNA"/>
</dbReference>
<proteinExistence type="predicted"/>
<dbReference type="PANTHER" id="PTHR33645:SF11">
    <property type="entry name" value="AMINOPEPTIDASE (DUF3754)"/>
    <property type="match status" value="1"/>
</dbReference>
<dbReference type="Proteomes" id="UP000708148">
    <property type="component" value="Unassembled WGS sequence"/>
</dbReference>
<protein>
    <submittedName>
        <fullName evidence="3">Uncharacterized protein</fullName>
    </submittedName>
</protein>
<dbReference type="OrthoDB" id="2020015at2759"/>
<sequence length="580" mass="65733">MGKDRTCEVVCPPERHIPLPPHELSHVFLSRLADSDKEKYRELLKLFQGTSQFEFVDIRQRVKRNFRLFSLGASGEEYKSRGGFPKKQALEEREQTFISDFILLMRAAHYQLLTQREWDTALAEEFQLNMPVTVNWDYLDKDMLTRYWEGRPEERGGLAEMSDSILVFHRGVGVIKVEGLFISEKIDLLVAHLVGAITGPLSRLWKWATGKKEPAGYEGVAEGEEEEEEWKVHKNRRIVQRRTLNRVLYDIPTVLKNVFKKVEIQEPTFEEMLVMYRKKGHKPKDLRATPQAAKLAKRNIFVKTFKDVPMADAELIFPEKKVFIKQIMKIQLLVTVIAAFAAAGGMLVGTDLDYAVIGSALMLILGRATQVYTSLAQRKAELTSELSKMVYSKAKDSQEGALNQVLDEMADQTLKETILTYSLLLTHHGPLTKKGLDEECERFLEENFNMKIDFALDESLHRLQKEGLVSTESDVGVLCVKDLDRATGLMKEKWHGYFDEMNDMDESSSFLHGSKLQKSSTFLTQATTLGGSTVGAVKQGFRSGIQGVKSVFTGTKKADDSEGGHPGLLNRIKTRVTSKK</sequence>
<reference evidence="3" key="1">
    <citation type="submission" date="2020-12" db="EMBL/GenBank/DDBJ databases">
        <authorList>
            <person name="Iha C."/>
        </authorList>
    </citation>
    <scope>NUCLEOTIDE SEQUENCE</scope>
</reference>
<evidence type="ECO:0000313" key="3">
    <source>
        <dbReference type="EMBL" id="CAD7700320.1"/>
    </source>
</evidence>
<evidence type="ECO:0000256" key="1">
    <source>
        <dbReference type="SAM" id="MobiDB-lite"/>
    </source>
</evidence>
<comment type="caution">
    <text evidence="3">The sequence shown here is derived from an EMBL/GenBank/DDBJ whole genome shotgun (WGS) entry which is preliminary data.</text>
</comment>
<keyword evidence="2" id="KW-1133">Transmembrane helix</keyword>
<accession>A0A8S1J2B8</accession>
<evidence type="ECO:0000313" key="4">
    <source>
        <dbReference type="Proteomes" id="UP000708148"/>
    </source>
</evidence>
<dbReference type="PANTHER" id="PTHR33645">
    <property type="entry name" value="AMINOPEPTIDASE (DUF3754)"/>
    <property type="match status" value="1"/>
</dbReference>
<keyword evidence="4" id="KW-1185">Reference proteome</keyword>
<keyword evidence="2" id="KW-0812">Transmembrane</keyword>